<dbReference type="PROSITE" id="PS00463">
    <property type="entry name" value="ZN2_CY6_FUNGAL_1"/>
    <property type="match status" value="1"/>
</dbReference>
<dbReference type="SMART" id="SM00906">
    <property type="entry name" value="Fungal_trans"/>
    <property type="match status" value="1"/>
</dbReference>
<evidence type="ECO:0000259" key="5">
    <source>
        <dbReference type="PROSITE" id="PS50048"/>
    </source>
</evidence>
<dbReference type="Proteomes" id="UP001451303">
    <property type="component" value="Unassembled WGS sequence"/>
</dbReference>
<evidence type="ECO:0000256" key="3">
    <source>
        <dbReference type="ARBA" id="ARBA00023242"/>
    </source>
</evidence>
<dbReference type="Pfam" id="PF00172">
    <property type="entry name" value="Zn_clus"/>
    <property type="match status" value="1"/>
</dbReference>
<keyword evidence="3" id="KW-0539">Nucleus</keyword>
<evidence type="ECO:0000256" key="4">
    <source>
        <dbReference type="SAM" id="MobiDB-lite"/>
    </source>
</evidence>
<feature type="compositionally biased region" description="Low complexity" evidence="4">
    <location>
        <begin position="572"/>
        <end position="582"/>
    </location>
</feature>
<protein>
    <submittedName>
        <fullName evidence="6">Fungal-specific transcription factor domain-containing protein</fullName>
    </submittedName>
</protein>
<dbReference type="InterPro" id="IPR001138">
    <property type="entry name" value="Zn2Cys6_DnaBD"/>
</dbReference>
<dbReference type="CDD" id="cd12148">
    <property type="entry name" value="fungal_TF_MHR"/>
    <property type="match status" value="1"/>
</dbReference>
<reference evidence="6 7" key="1">
    <citation type="submission" date="2023-09" db="EMBL/GenBank/DDBJ databases">
        <title>Multi-omics analysis of a traditional fermented food reveals byproduct-associated fungal strains for waste-to-food upcycling.</title>
        <authorList>
            <consortium name="Lawrence Berkeley National Laboratory"/>
            <person name="Rekdal V.M."/>
            <person name="Villalobos-Escobedo J.M."/>
            <person name="Rodriguez-Valeron N."/>
            <person name="Garcia M.O."/>
            <person name="Vasquez D.P."/>
            <person name="Damayanti I."/>
            <person name="Sorensen P.M."/>
            <person name="Baidoo E.E."/>
            <person name="De Carvalho A.C."/>
            <person name="Riley R."/>
            <person name="Lipzen A."/>
            <person name="He G."/>
            <person name="Yan M."/>
            <person name="Haridas S."/>
            <person name="Daum C."/>
            <person name="Yoshinaga Y."/>
            <person name="Ng V."/>
            <person name="Grigoriev I.V."/>
            <person name="Munk R."/>
            <person name="Nuraida L."/>
            <person name="Wijaya C.H."/>
            <person name="Morales P.-C."/>
            <person name="Keasling J.D."/>
        </authorList>
    </citation>
    <scope>NUCLEOTIDE SEQUENCE [LARGE SCALE GENOMIC DNA]</scope>
    <source>
        <strain evidence="6 7">FGSC 2613</strain>
    </source>
</reference>
<comment type="subcellular location">
    <subcellularLocation>
        <location evidence="1">Nucleus</location>
    </subcellularLocation>
</comment>
<dbReference type="SUPFAM" id="SSF57701">
    <property type="entry name" value="Zn2/Cys6 DNA-binding domain"/>
    <property type="match status" value="1"/>
</dbReference>
<keyword evidence="2" id="KW-0479">Metal-binding</keyword>
<gene>
    <name evidence="6" type="ORF">QR685DRAFT_577538</name>
</gene>
<dbReference type="CDD" id="cd00067">
    <property type="entry name" value="GAL4"/>
    <property type="match status" value="1"/>
</dbReference>
<organism evidence="6 7">
    <name type="scientific">Neurospora intermedia</name>
    <dbReference type="NCBI Taxonomy" id="5142"/>
    <lineage>
        <taxon>Eukaryota</taxon>
        <taxon>Fungi</taxon>
        <taxon>Dikarya</taxon>
        <taxon>Ascomycota</taxon>
        <taxon>Pezizomycotina</taxon>
        <taxon>Sordariomycetes</taxon>
        <taxon>Sordariomycetidae</taxon>
        <taxon>Sordariales</taxon>
        <taxon>Sordariaceae</taxon>
        <taxon>Neurospora</taxon>
    </lineage>
</organism>
<evidence type="ECO:0000313" key="6">
    <source>
        <dbReference type="EMBL" id="KAL0474912.1"/>
    </source>
</evidence>
<dbReference type="PROSITE" id="PS50048">
    <property type="entry name" value="ZN2_CY6_FUNGAL_2"/>
    <property type="match status" value="1"/>
</dbReference>
<feature type="region of interest" description="Disordered" evidence="4">
    <location>
        <begin position="50"/>
        <end position="88"/>
    </location>
</feature>
<proteinExistence type="predicted"/>
<evidence type="ECO:0000256" key="1">
    <source>
        <dbReference type="ARBA" id="ARBA00004123"/>
    </source>
</evidence>
<dbReference type="PANTHER" id="PTHR31001">
    <property type="entry name" value="UNCHARACTERIZED TRANSCRIPTIONAL REGULATORY PROTEIN"/>
    <property type="match status" value="1"/>
</dbReference>
<keyword evidence="7" id="KW-1185">Reference proteome</keyword>
<feature type="region of interest" description="Disordered" evidence="4">
    <location>
        <begin position="564"/>
        <end position="593"/>
    </location>
</feature>
<dbReference type="InterPro" id="IPR050613">
    <property type="entry name" value="Sec_Metabolite_Reg"/>
</dbReference>
<dbReference type="Gene3D" id="4.10.240.10">
    <property type="entry name" value="Zn(2)-C6 fungal-type DNA-binding domain"/>
    <property type="match status" value="1"/>
</dbReference>
<dbReference type="InterPro" id="IPR036864">
    <property type="entry name" value="Zn2-C6_fun-type_DNA-bd_sf"/>
</dbReference>
<dbReference type="PANTHER" id="PTHR31001:SF84">
    <property type="entry name" value="FUNGAL SPECIFIC TRANSCRIPTION FACTOR"/>
    <property type="match status" value="1"/>
</dbReference>
<feature type="domain" description="Zn(2)-C6 fungal-type" evidence="5">
    <location>
        <begin position="13"/>
        <end position="44"/>
    </location>
</feature>
<evidence type="ECO:0000256" key="2">
    <source>
        <dbReference type="ARBA" id="ARBA00022723"/>
    </source>
</evidence>
<dbReference type="InterPro" id="IPR007219">
    <property type="entry name" value="XnlR_reg_dom"/>
</dbReference>
<dbReference type="SMART" id="SM00066">
    <property type="entry name" value="GAL4"/>
    <property type="match status" value="1"/>
</dbReference>
<dbReference type="Pfam" id="PF04082">
    <property type="entry name" value="Fungal_trans"/>
    <property type="match status" value="1"/>
</dbReference>
<evidence type="ECO:0000313" key="7">
    <source>
        <dbReference type="Proteomes" id="UP001451303"/>
    </source>
</evidence>
<sequence length="754" mass="83958">MSLTTEGNAQPISCLECRRRKQKCNRQFPCNHCSKRGVAHLCRFVPKKANKSDTASDEGSSSVSKKRALESPEESYFDESGCQDGENDEADEVDALNALGYMPHIHHVLLGKTNKGMVDADDEPVQSKELQTAIMSMPAKPYMADCLVDNWLNGANHHYYVLYRPQFRTQYDGWWAIPANKRTTELTSLILRVCACSALYIMDASVMDRLEYELGTDALTLATTLHTTAEKLSKMVPSGKGGLAHVQQLFLTAFWYKSAEKWTEAWHALGTAIHAAYEIGLHQDSLSDGMSEFDREMRRRVWGILYLWDFALSSMLSRPLLVNHADCTFVEPTLALDKDLENPDKPSPYLHMTLHSSLCLRMAAQLKPVPSDNSTPTEMSKTLMSKALKDVVQKWMDELPVAYALQNPDTQWDAENDWIVFQRRYLHLIGHMCLFDPLKQFVTRSSAEPFSDLELELRESGVLAALGLMEVSRTFFEHLASAGAKFHYAVFCIFDTTTVLCSGLVRDEARNLPHRETVLESIKRGLSMLHECTGDSKTTLSLCRILEKMVANLPLSYREKGLMGSNKRVKSKSTSPSVSPAAGGLEVGDTARQGRSIDSAIHLGEEPRQSNNMGSNVSGEVSGVIDNNSAAPEAAVRDDAGPNHAEPLQVCSLPPAPLPSVEAATTPWQTTVDQFGKFQPAMHEMVQSNDPGQYGQLDWQLQQYHLNDHPDLFNGVQLLPLDGGVPTLLEHWDWEVLHVGNPRLWDSPSPLASP</sequence>
<accession>A0ABR3DRD2</accession>
<comment type="caution">
    <text evidence="6">The sequence shown here is derived from an EMBL/GenBank/DDBJ whole genome shotgun (WGS) entry which is preliminary data.</text>
</comment>
<name>A0ABR3DRD2_NEUIN</name>
<dbReference type="EMBL" id="JAVLET010000001">
    <property type="protein sequence ID" value="KAL0474912.1"/>
    <property type="molecule type" value="Genomic_DNA"/>
</dbReference>